<sequence>MSSRQGRVIRLQQWNPERALEDLNRLTGLRFSRWPDSLVETGTVVEGDVGEQPACDEPVSPREVARG</sequence>
<dbReference type="Proteomes" id="UP000583387">
    <property type="component" value="Unassembled WGS sequence"/>
</dbReference>
<keyword evidence="3" id="KW-1185">Reference proteome</keyword>
<feature type="region of interest" description="Disordered" evidence="1">
    <location>
        <begin position="48"/>
        <end position="67"/>
    </location>
</feature>
<dbReference type="EMBL" id="CAJFCI010000071">
    <property type="protein sequence ID" value="CAD5109062.1"/>
    <property type="molecule type" value="Genomic_DNA"/>
</dbReference>
<evidence type="ECO:0000313" key="2">
    <source>
        <dbReference type="EMBL" id="CAD5109062.1"/>
    </source>
</evidence>
<gene>
    <name evidence="2" type="ORF">PSEWESI4_03358</name>
</gene>
<evidence type="ECO:0000256" key="1">
    <source>
        <dbReference type="SAM" id="MobiDB-lite"/>
    </source>
</evidence>
<protein>
    <submittedName>
        <fullName evidence="2">Uncharacterized protein</fullName>
    </submittedName>
</protein>
<comment type="caution">
    <text evidence="2">The sequence shown here is derived from an EMBL/GenBank/DDBJ whole genome shotgun (WGS) entry which is preliminary data.</text>
</comment>
<organism evidence="2 3">
    <name type="scientific">Zestomonas carbonaria</name>
    <dbReference type="NCBI Taxonomy" id="2762745"/>
    <lineage>
        <taxon>Bacteria</taxon>
        <taxon>Pseudomonadati</taxon>
        <taxon>Pseudomonadota</taxon>
        <taxon>Gammaproteobacteria</taxon>
        <taxon>Pseudomonadales</taxon>
        <taxon>Pseudomonadaceae</taxon>
        <taxon>Zestomonas</taxon>
    </lineage>
</organism>
<dbReference type="AlphaFoldDB" id="A0A7U7IBM0"/>
<name>A0A7U7IBM0_9GAMM</name>
<evidence type="ECO:0000313" key="3">
    <source>
        <dbReference type="Proteomes" id="UP000583387"/>
    </source>
</evidence>
<reference evidence="2 3" key="1">
    <citation type="submission" date="2020-08" db="EMBL/GenBank/DDBJ databases">
        <authorList>
            <person name="Criscuolo A."/>
        </authorList>
    </citation>
    <scope>NUCLEOTIDE SEQUENCE [LARGE SCALE GENOMIC DNA]</scope>
    <source>
        <strain evidence="2">CIP111764</strain>
    </source>
</reference>
<accession>A0A7U7IBM0</accession>
<proteinExistence type="predicted"/>